<reference evidence="2" key="1">
    <citation type="submission" date="2024-07" db="EMBL/GenBank/DDBJ databases">
        <title>Two chromosome-level genome assemblies of Korean endemic species Abeliophyllum distichum and Forsythia ovata (Oleaceae).</title>
        <authorList>
            <person name="Jang H."/>
        </authorList>
    </citation>
    <scope>NUCLEOTIDE SEQUENCE [LARGE SCALE GENOMIC DNA]</scope>
</reference>
<evidence type="ECO:0000313" key="1">
    <source>
        <dbReference type="EMBL" id="KAL2524900.1"/>
    </source>
</evidence>
<organism evidence="1 2">
    <name type="scientific">Abeliophyllum distichum</name>
    <dbReference type="NCBI Taxonomy" id="126358"/>
    <lineage>
        <taxon>Eukaryota</taxon>
        <taxon>Viridiplantae</taxon>
        <taxon>Streptophyta</taxon>
        <taxon>Embryophyta</taxon>
        <taxon>Tracheophyta</taxon>
        <taxon>Spermatophyta</taxon>
        <taxon>Magnoliopsida</taxon>
        <taxon>eudicotyledons</taxon>
        <taxon>Gunneridae</taxon>
        <taxon>Pentapetalae</taxon>
        <taxon>asterids</taxon>
        <taxon>lamiids</taxon>
        <taxon>Lamiales</taxon>
        <taxon>Oleaceae</taxon>
        <taxon>Forsythieae</taxon>
        <taxon>Abeliophyllum</taxon>
    </lineage>
</organism>
<evidence type="ECO:0000313" key="2">
    <source>
        <dbReference type="Proteomes" id="UP001604336"/>
    </source>
</evidence>
<proteinExistence type="predicted"/>
<protein>
    <submittedName>
        <fullName evidence="1">Uncharacterized protein</fullName>
    </submittedName>
</protein>
<keyword evidence="2" id="KW-1185">Reference proteome</keyword>
<dbReference type="EMBL" id="JBFOLK010000003">
    <property type="protein sequence ID" value="KAL2524900.1"/>
    <property type="molecule type" value="Genomic_DNA"/>
</dbReference>
<gene>
    <name evidence="1" type="ORF">Adt_09954</name>
</gene>
<sequence length="125" mass="14318">MSWGRGQEEEVSLGRMVEEIDDDEILSPVPLTSVLPMARSSPWAELSGDKGFFPFEVNEKQLKDWHRTYMIPDNIEFFVSGPNDWADDQPLGCVALNQVVLATGLRFPFPRIVKKFLHEWRIAPT</sequence>
<accession>A0ABD1UK23</accession>
<dbReference type="AlphaFoldDB" id="A0ABD1UK23"/>
<comment type="caution">
    <text evidence="1">The sequence shown here is derived from an EMBL/GenBank/DDBJ whole genome shotgun (WGS) entry which is preliminary data.</text>
</comment>
<name>A0ABD1UK23_9LAMI</name>
<dbReference type="Proteomes" id="UP001604336">
    <property type="component" value="Unassembled WGS sequence"/>
</dbReference>